<dbReference type="Gramene" id="OMO49818">
    <property type="protein sequence ID" value="OMO49818"/>
    <property type="gene ID" value="CCACVL1_30795"/>
</dbReference>
<dbReference type="OrthoDB" id="691901at2759"/>
<dbReference type="InterPro" id="IPR002156">
    <property type="entry name" value="RNaseH_domain"/>
</dbReference>
<sequence>MDSVSFSDMVKGVNRTIPKVWSDWANEDPLMGMSYGEDSDSEFMGDGDDDCITFTKEEKEAMRKPWRNALIVKLLGKSLGYNGLQAKIHQMWKLEGEYRVTDLDHDYFIIRFEKKSRIMNMSCKEVHGLLVATTSLLVEYFNLIALKKMGGKVGRVIKIDQVLVEYEGLSLICFECGIFGHRKDECLKKGPPVEEVVVESPSTVVPETPQEEGVDIRKVIAGANVSGVKSGNPTKLQVKQQYIPKSVLKDMAAQSSQDKIVGVNEEISKKVGKNVLNLGHFFAAGNKGGGSFSTGVRSNGPEVTSKSKKTASPGLGLYVNKAQQKGRCFVISETNKDDGNNTITQALDLISSQSVEAPIMIFGRGHSSSLKHDVASGACQPDGGGKEEVEQIPIASSSSSNQSKDSQVDSMQVEIGLNQQNSTLTCKEMVRSYKPDVLCLLETKAASPSIQKLAKLLHFSKCFRVMGDFNDFAALTERWGGKEEVRSLFRRIEKFREIWDAYPTRKLAVGVCMGEPNWVCCGHHAMPDPGQRQGDGQDIFMTYDMTDLPLMVPKVDSGQDFACNLGSAPHRPFRFEAAWLTHPDFSDLFATAWAKGGDSVSDSIAEVTRELEAQLREEFQQVLYQEELLWLQKSRLDWIYNAERNTKFFHLTTVMRRNRNLIVGLNVADVWTTDQAVLSSHVKDFFFTLFSRKMQEFLPAVYDLFAPKLNEEERLSLLAAISLDEVHKATFSMKGLKAPGVDGIQPIFYQKHWSSVQVSLVSFVQNAFEQRQVELNILRAHMVLIPKGQNPGSVRDLRPITLLNTWYKILSKVIVNRMRPILQRIIGPYQNSFLAGRSTSDNILIAQEVIHTLSNLKGRKGAMVTKIDLQKAYDNVDWRFLEEVLVFYGFPAPLVQLIMFCVPNTELSIIWNGDALPHFKPQQGLRQDNLLLFASASDSQFENVMDTLEEFGKASGLRSNLQKSRMWVSPNVHNSKAVVLSRICGIPLMQELGTYLGVPLIHKRVTKDTYSYVVDKVIRRLANWKGKVLSQAGRRTLIQSTLSSIPIYTMQTAMLSASTCETLDRINRNFLWGGDVDKSGYHLKYLKGIGFVENKPHGRQSSTWRGIRKTVDCIRNGSKWCIGDGVTTNFWLDKWVGDRALCQEIPHPEHSLDRNTKVAAFIRDEGSWNLDDLSLIVALEKLDEIRAIPLPISPGVGDRCFWAWDKSGVFTNKSAYGSLANHFGPDALSGSCRWIWRLHTTERIRFFLWSLTSFKDWLHDNALKVAPLVPNGQLPISWSCLFVSILWSLWKARNNHIFKDVCPSAEAVLRYGAGGLLRDDAGNWVGGFMLNIGRTSSLCAELWGVRQGLIMARNMGLKSLVVELDAIVVVQFLKTKVSMVHPCYTYLCDCYELITGNWIAEIHHILREGNRCADMLATLAHEGPPGVTWVLEPPEQLQPLLAGDKSGEDVLRL</sequence>
<evidence type="ECO:0000256" key="1">
    <source>
        <dbReference type="PROSITE-ProRule" id="PRU00047"/>
    </source>
</evidence>
<feature type="domain" description="CCHC-type" evidence="3">
    <location>
        <begin position="173"/>
        <end position="186"/>
    </location>
</feature>
<evidence type="ECO:0000313" key="4">
    <source>
        <dbReference type="EMBL" id="OMO49818.1"/>
    </source>
</evidence>
<protein>
    <submittedName>
        <fullName evidence="4">Reverse transcriptase</fullName>
    </submittedName>
</protein>
<feature type="compositionally biased region" description="Low complexity" evidence="2">
    <location>
        <begin position="396"/>
        <end position="410"/>
    </location>
</feature>
<dbReference type="GO" id="GO:0003676">
    <property type="term" value="F:nucleic acid binding"/>
    <property type="evidence" value="ECO:0007669"/>
    <property type="project" value="InterPro"/>
</dbReference>
<dbReference type="InterPro" id="IPR043502">
    <property type="entry name" value="DNA/RNA_pol_sf"/>
</dbReference>
<dbReference type="CDD" id="cd01650">
    <property type="entry name" value="RT_nLTR_like"/>
    <property type="match status" value="1"/>
</dbReference>
<dbReference type="InterPro" id="IPR000477">
    <property type="entry name" value="RT_dom"/>
</dbReference>
<gene>
    <name evidence="4" type="ORF">CCACVL1_30795</name>
</gene>
<dbReference type="InterPro" id="IPR012337">
    <property type="entry name" value="RNaseH-like_sf"/>
</dbReference>
<dbReference type="InterPro" id="IPR001878">
    <property type="entry name" value="Znf_CCHC"/>
</dbReference>
<keyword evidence="5" id="KW-1185">Reference proteome</keyword>
<dbReference type="SUPFAM" id="SSF53098">
    <property type="entry name" value="Ribonuclease H-like"/>
    <property type="match status" value="1"/>
</dbReference>
<dbReference type="GO" id="GO:0008270">
    <property type="term" value="F:zinc ion binding"/>
    <property type="evidence" value="ECO:0007669"/>
    <property type="project" value="UniProtKB-KW"/>
</dbReference>
<evidence type="ECO:0000256" key="2">
    <source>
        <dbReference type="SAM" id="MobiDB-lite"/>
    </source>
</evidence>
<evidence type="ECO:0000259" key="3">
    <source>
        <dbReference type="PROSITE" id="PS50158"/>
    </source>
</evidence>
<proteinExistence type="predicted"/>
<keyword evidence="4" id="KW-0548">Nucleotidyltransferase</keyword>
<evidence type="ECO:0000313" key="5">
    <source>
        <dbReference type="Proteomes" id="UP000188268"/>
    </source>
</evidence>
<dbReference type="EMBL" id="AWWV01016370">
    <property type="protein sequence ID" value="OMO49818.1"/>
    <property type="molecule type" value="Genomic_DNA"/>
</dbReference>
<keyword evidence="1" id="KW-0862">Zinc</keyword>
<accession>A0A1R3FVD7</accession>
<dbReference type="GO" id="GO:0004523">
    <property type="term" value="F:RNA-DNA hybrid ribonuclease activity"/>
    <property type="evidence" value="ECO:0007669"/>
    <property type="project" value="InterPro"/>
</dbReference>
<organism evidence="4 5">
    <name type="scientific">Corchorus capsularis</name>
    <name type="common">Jute</name>
    <dbReference type="NCBI Taxonomy" id="210143"/>
    <lineage>
        <taxon>Eukaryota</taxon>
        <taxon>Viridiplantae</taxon>
        <taxon>Streptophyta</taxon>
        <taxon>Embryophyta</taxon>
        <taxon>Tracheophyta</taxon>
        <taxon>Spermatophyta</taxon>
        <taxon>Magnoliopsida</taxon>
        <taxon>eudicotyledons</taxon>
        <taxon>Gunneridae</taxon>
        <taxon>Pentapetalae</taxon>
        <taxon>rosids</taxon>
        <taxon>malvids</taxon>
        <taxon>Malvales</taxon>
        <taxon>Malvaceae</taxon>
        <taxon>Grewioideae</taxon>
        <taxon>Apeibeae</taxon>
        <taxon>Corchorus</taxon>
    </lineage>
</organism>
<dbReference type="CDD" id="cd06222">
    <property type="entry name" value="RNase_H_like"/>
    <property type="match status" value="1"/>
</dbReference>
<dbReference type="GO" id="GO:0003964">
    <property type="term" value="F:RNA-directed DNA polymerase activity"/>
    <property type="evidence" value="ECO:0007669"/>
    <property type="project" value="UniProtKB-KW"/>
</dbReference>
<dbReference type="Pfam" id="PF13456">
    <property type="entry name" value="RVT_3"/>
    <property type="match status" value="1"/>
</dbReference>
<dbReference type="Pfam" id="PF00078">
    <property type="entry name" value="RVT_1"/>
    <property type="match status" value="1"/>
</dbReference>
<keyword evidence="1" id="KW-0863">Zinc-finger</keyword>
<reference evidence="4 5" key="1">
    <citation type="submission" date="2013-09" db="EMBL/GenBank/DDBJ databases">
        <title>Corchorus capsularis genome sequencing.</title>
        <authorList>
            <person name="Alam M."/>
            <person name="Haque M.S."/>
            <person name="Islam M.S."/>
            <person name="Emdad E.M."/>
            <person name="Islam M.M."/>
            <person name="Ahmed B."/>
            <person name="Halim A."/>
            <person name="Hossen Q.M.M."/>
            <person name="Hossain M.Z."/>
            <person name="Ahmed R."/>
            <person name="Khan M.M."/>
            <person name="Islam R."/>
            <person name="Rashid M.M."/>
            <person name="Khan S.A."/>
            <person name="Rahman M.S."/>
            <person name="Alam M."/>
        </authorList>
    </citation>
    <scope>NUCLEOTIDE SEQUENCE [LARGE SCALE GENOMIC DNA]</scope>
    <source>
        <strain evidence="5">cv. CVL-1</strain>
        <tissue evidence="4">Whole seedling</tissue>
    </source>
</reference>
<keyword evidence="4" id="KW-0695">RNA-directed DNA polymerase</keyword>
<dbReference type="PANTHER" id="PTHR33116">
    <property type="entry name" value="REVERSE TRANSCRIPTASE ZINC-BINDING DOMAIN-CONTAINING PROTEIN-RELATED-RELATED"/>
    <property type="match status" value="1"/>
</dbReference>
<dbReference type="InterPro" id="IPR044730">
    <property type="entry name" value="RNase_H-like_dom_plant"/>
</dbReference>
<keyword evidence="1" id="KW-0479">Metal-binding</keyword>
<keyword evidence="4" id="KW-0808">Transferase</keyword>
<dbReference type="Proteomes" id="UP000188268">
    <property type="component" value="Unassembled WGS sequence"/>
</dbReference>
<name>A0A1R3FVD7_COCAP</name>
<comment type="caution">
    <text evidence="4">The sequence shown here is derived from an EMBL/GenBank/DDBJ whole genome shotgun (WGS) entry which is preliminary data.</text>
</comment>
<dbReference type="PANTHER" id="PTHR33116:SF70">
    <property type="entry name" value="NON-LTR RETROELEMENT REVERSE TRANSCRIPTASE-LIKE PROTEIN"/>
    <property type="match status" value="1"/>
</dbReference>
<dbReference type="PROSITE" id="PS50158">
    <property type="entry name" value="ZF_CCHC"/>
    <property type="match status" value="1"/>
</dbReference>
<dbReference type="InterPro" id="IPR036397">
    <property type="entry name" value="RNaseH_sf"/>
</dbReference>
<feature type="region of interest" description="Disordered" evidence="2">
    <location>
        <begin position="372"/>
        <end position="410"/>
    </location>
</feature>
<dbReference type="SUPFAM" id="SSF56672">
    <property type="entry name" value="DNA/RNA polymerases"/>
    <property type="match status" value="1"/>
</dbReference>
<dbReference type="Gene3D" id="3.30.420.10">
    <property type="entry name" value="Ribonuclease H-like superfamily/Ribonuclease H"/>
    <property type="match status" value="1"/>
</dbReference>